<evidence type="ECO:0000313" key="16">
    <source>
        <dbReference type="Proteomes" id="UP000567179"/>
    </source>
</evidence>
<dbReference type="PANTHER" id="PTHR43097:SF5">
    <property type="entry name" value="GLUTAMATE--TRNA LIGASE"/>
    <property type="match status" value="1"/>
</dbReference>
<keyword evidence="8 13" id="KW-0067">ATP-binding</keyword>
<dbReference type="SUPFAM" id="SSF52374">
    <property type="entry name" value="Nucleotidylyl transferase"/>
    <property type="match status" value="1"/>
</dbReference>
<dbReference type="InterPro" id="IPR010987">
    <property type="entry name" value="Glutathione-S-Trfase_C-like"/>
</dbReference>
<dbReference type="InterPro" id="IPR001412">
    <property type="entry name" value="aa-tRNA-synth_I_CS"/>
</dbReference>
<dbReference type="InterPro" id="IPR000924">
    <property type="entry name" value="Glu/Gln-tRNA-synth"/>
</dbReference>
<dbReference type="InterPro" id="IPR020058">
    <property type="entry name" value="Glu/Gln-tRNA-synth_Ib_cat-dom"/>
</dbReference>
<evidence type="ECO:0000256" key="7">
    <source>
        <dbReference type="ARBA" id="ARBA00022741"/>
    </source>
</evidence>
<dbReference type="InterPro" id="IPR050132">
    <property type="entry name" value="Gln/Glu-tRNA_Ligase"/>
</dbReference>
<dbReference type="OrthoDB" id="10250478at2759"/>
<evidence type="ECO:0000256" key="13">
    <source>
        <dbReference type="RuleBase" id="RU363037"/>
    </source>
</evidence>
<dbReference type="GO" id="GO:0005524">
    <property type="term" value="F:ATP binding"/>
    <property type="evidence" value="ECO:0007669"/>
    <property type="project" value="UniProtKB-KW"/>
</dbReference>
<proteinExistence type="inferred from homology"/>
<evidence type="ECO:0000256" key="2">
    <source>
        <dbReference type="ARBA" id="ARBA00008927"/>
    </source>
</evidence>
<evidence type="ECO:0000256" key="10">
    <source>
        <dbReference type="ARBA" id="ARBA00023146"/>
    </source>
</evidence>
<dbReference type="FunFam" id="2.40.240.10:FF:000004">
    <property type="entry name" value="Glutamyl-tRNA synthetase, cytoplasmic"/>
    <property type="match status" value="1"/>
</dbReference>
<evidence type="ECO:0000256" key="4">
    <source>
        <dbReference type="ARBA" id="ARBA00022490"/>
    </source>
</evidence>
<keyword evidence="16" id="KW-1185">Reference proteome</keyword>
<dbReference type="Pfam" id="PF20974">
    <property type="entry name" value="tRNA-synt_1c_C2"/>
    <property type="match status" value="1"/>
</dbReference>
<dbReference type="PROSITE" id="PS50405">
    <property type="entry name" value="GST_CTER"/>
    <property type="match status" value="1"/>
</dbReference>
<dbReference type="PRINTS" id="PR00987">
    <property type="entry name" value="TRNASYNTHGLU"/>
</dbReference>
<dbReference type="InterPro" id="IPR049437">
    <property type="entry name" value="tRNA-synt_1c_C2"/>
</dbReference>
<sequence>MALVVSPKQSPFPYAATAIAAFTGKVAVEFDDTVPSATLTVNSSTVTDEDAIIQSIATENGLASDNDKASAFFALAKNLRTLATFPEIVAALDSVDDHLTFRTFLVGHQVTAADWTVWGSLKGNIKVLGLLKNNQHPHLLRWFSYFDSLKSTQSLLTDISTAKANKTRSNKTAAGFALGLQNAVDGKVVTRFPPEPSGYLHIGHTKAAILNQYFAKMYHGKMIVRFDDTNPSKERTEFEDTILEDLQLLDIQGDVVTHTSDHFDTLYDYAIRMIKDGKAYADDTEQMQMREERFNGIASKHRDDSVDDNLKHFAEMKTASTEGQRWCIRAKISVDDNNKAMRDPVIYRCNTLPHHRTGDKWKIYPTYDFACPIVDSIEGVTHALRTNEYRDRNAQYNWMMEAAGVRKVNIWDFSRLNFIYTLLSKRKLHWFVDNKHVRGWDDPRFPTVRGIRRRGMTIEALTQFMLSQGPSQAVVSMEWDSIWSLNKKIIDPVAPRFWAITKDKAVPVTITGGPSSVEVKSVPKHKKNAEIGEKKTVYSSSILIEQEDAQSFDYDAKEEVTLMDWGNAIITGKEVDASGTITAVTMQLNLEGDFRKTKKKITWLAQPTAEHSLPPVTLVDFDYLITKKKLEENDELKDFVTPVSEFKEFAYADANVLELKPGDIIQFERKGYYIYDNENSGSREFFRIPDGRAAGIASKATPAPAATPAASGAQAAKTLTSAAQDIPISSMYKVDRIYEPDVQAQNASSMFKMDSIYKD</sequence>
<comment type="subcellular location">
    <subcellularLocation>
        <location evidence="1">Cytoplasm</location>
    </subcellularLocation>
</comment>
<comment type="caution">
    <text evidence="15">The sequence shown here is derived from an EMBL/GenBank/DDBJ whole genome shotgun (WGS) entry which is preliminary data.</text>
</comment>
<evidence type="ECO:0000256" key="1">
    <source>
        <dbReference type="ARBA" id="ARBA00004496"/>
    </source>
</evidence>
<dbReference type="GO" id="GO:0004818">
    <property type="term" value="F:glutamate-tRNA ligase activity"/>
    <property type="evidence" value="ECO:0007669"/>
    <property type="project" value="UniProtKB-EC"/>
</dbReference>
<keyword evidence="5" id="KW-0597">Phosphoprotein</keyword>
<dbReference type="PANTHER" id="PTHR43097">
    <property type="entry name" value="GLUTAMINE-TRNA LIGASE"/>
    <property type="match status" value="1"/>
</dbReference>
<dbReference type="InterPro" id="IPR036282">
    <property type="entry name" value="Glutathione-S-Trfase_C_sf"/>
</dbReference>
<dbReference type="GO" id="GO:0010494">
    <property type="term" value="C:cytoplasmic stress granule"/>
    <property type="evidence" value="ECO:0007669"/>
    <property type="project" value="UniProtKB-ARBA"/>
</dbReference>
<name>A0A8H5BVV7_9AGAR</name>
<evidence type="ECO:0000256" key="11">
    <source>
        <dbReference type="ARBA" id="ARBA00030865"/>
    </source>
</evidence>
<evidence type="ECO:0000313" key="15">
    <source>
        <dbReference type="EMBL" id="KAF5330390.1"/>
    </source>
</evidence>
<dbReference type="FunFam" id="3.40.50.620:FF:000070">
    <property type="entry name" value="Bifunctional glutamate/proline--tRNA ligase"/>
    <property type="match status" value="1"/>
</dbReference>
<evidence type="ECO:0000256" key="9">
    <source>
        <dbReference type="ARBA" id="ARBA00022917"/>
    </source>
</evidence>
<evidence type="ECO:0000256" key="3">
    <source>
        <dbReference type="ARBA" id="ARBA00012835"/>
    </source>
</evidence>
<dbReference type="AlphaFoldDB" id="A0A8H5BVV7"/>
<dbReference type="CDD" id="cd00807">
    <property type="entry name" value="GlnRS_core"/>
    <property type="match status" value="1"/>
</dbReference>
<protein>
    <recommendedName>
        <fullName evidence="3">glutamate--tRNA ligase</fullName>
        <ecNumber evidence="3">6.1.1.17</ecNumber>
    </recommendedName>
    <alternativeName>
        <fullName evidence="11">Glutamyl-tRNA synthetase</fullName>
    </alternativeName>
</protein>
<dbReference type="Gene3D" id="1.20.1050.10">
    <property type="match status" value="1"/>
</dbReference>
<dbReference type="InterPro" id="IPR004526">
    <property type="entry name" value="Glu-tRNA-synth_arc/euk"/>
</dbReference>
<dbReference type="CDD" id="cd10306">
    <property type="entry name" value="GST_C_GluRS_N"/>
    <property type="match status" value="1"/>
</dbReference>
<dbReference type="FunFam" id="1.10.1160.10:FF:000001">
    <property type="entry name" value="Glutamine--tRNA ligase"/>
    <property type="match status" value="1"/>
</dbReference>
<dbReference type="EC" id="6.1.1.17" evidence="3"/>
<dbReference type="HAMAP" id="MF_02076">
    <property type="entry name" value="Glu_tRNA_synth_type2"/>
    <property type="match status" value="1"/>
</dbReference>
<dbReference type="InterPro" id="IPR053836">
    <property type="entry name" value="Arc1-like_N"/>
</dbReference>
<comment type="catalytic activity">
    <reaction evidence="12">
        <text>tRNA(Glu) + L-glutamate + ATP = L-glutamyl-tRNA(Glu) + AMP + diphosphate</text>
        <dbReference type="Rhea" id="RHEA:23540"/>
        <dbReference type="Rhea" id="RHEA-COMP:9663"/>
        <dbReference type="Rhea" id="RHEA-COMP:9680"/>
        <dbReference type="ChEBI" id="CHEBI:29985"/>
        <dbReference type="ChEBI" id="CHEBI:30616"/>
        <dbReference type="ChEBI" id="CHEBI:33019"/>
        <dbReference type="ChEBI" id="CHEBI:78442"/>
        <dbReference type="ChEBI" id="CHEBI:78520"/>
        <dbReference type="ChEBI" id="CHEBI:456215"/>
        <dbReference type="EC" id="6.1.1.17"/>
    </reaction>
</comment>
<dbReference type="Proteomes" id="UP000567179">
    <property type="component" value="Unassembled WGS sequence"/>
</dbReference>
<reference evidence="15 16" key="1">
    <citation type="journal article" date="2020" name="ISME J.">
        <title>Uncovering the hidden diversity of litter-decomposition mechanisms in mushroom-forming fungi.</title>
        <authorList>
            <person name="Floudas D."/>
            <person name="Bentzer J."/>
            <person name="Ahren D."/>
            <person name="Johansson T."/>
            <person name="Persson P."/>
            <person name="Tunlid A."/>
        </authorList>
    </citation>
    <scope>NUCLEOTIDE SEQUENCE [LARGE SCALE GENOMIC DNA]</scope>
    <source>
        <strain evidence="15 16">CBS 101986</strain>
    </source>
</reference>
<evidence type="ECO:0000256" key="6">
    <source>
        <dbReference type="ARBA" id="ARBA00022598"/>
    </source>
</evidence>
<dbReference type="Pfam" id="PF03950">
    <property type="entry name" value="tRNA-synt_1c_C"/>
    <property type="match status" value="1"/>
</dbReference>
<dbReference type="GO" id="GO:0005829">
    <property type="term" value="C:cytosol"/>
    <property type="evidence" value="ECO:0007669"/>
    <property type="project" value="TreeGrafter"/>
</dbReference>
<dbReference type="SUPFAM" id="SSF47616">
    <property type="entry name" value="GST C-terminal domain-like"/>
    <property type="match status" value="1"/>
</dbReference>
<dbReference type="InterPro" id="IPR011035">
    <property type="entry name" value="Ribosomal_bL25/Gln-tRNA_synth"/>
</dbReference>
<dbReference type="NCBIfam" id="TIGR00463">
    <property type="entry name" value="gltX_arch"/>
    <property type="match status" value="1"/>
</dbReference>
<dbReference type="InterPro" id="IPR020056">
    <property type="entry name" value="Rbsml_bL25/Gln-tRNA_synth_N"/>
</dbReference>
<dbReference type="InterPro" id="IPR020059">
    <property type="entry name" value="Glu/Gln-tRNA-synth_Ib_codon-bd"/>
</dbReference>
<organism evidence="15 16">
    <name type="scientific">Psilocybe cf. subviscida</name>
    <dbReference type="NCBI Taxonomy" id="2480587"/>
    <lineage>
        <taxon>Eukaryota</taxon>
        <taxon>Fungi</taxon>
        <taxon>Dikarya</taxon>
        <taxon>Basidiomycota</taxon>
        <taxon>Agaricomycotina</taxon>
        <taxon>Agaricomycetes</taxon>
        <taxon>Agaricomycetidae</taxon>
        <taxon>Agaricales</taxon>
        <taxon>Agaricineae</taxon>
        <taxon>Strophariaceae</taxon>
        <taxon>Psilocybe</taxon>
    </lineage>
</organism>
<dbReference type="EMBL" id="JAACJJ010000001">
    <property type="protein sequence ID" value="KAF5330390.1"/>
    <property type="molecule type" value="Genomic_DNA"/>
</dbReference>
<dbReference type="GO" id="GO:0017102">
    <property type="term" value="C:methionyl glutamyl tRNA synthetase complex"/>
    <property type="evidence" value="ECO:0007669"/>
    <property type="project" value="TreeGrafter"/>
</dbReference>
<dbReference type="Pfam" id="PF21972">
    <property type="entry name" value="Arc1p_N_like"/>
    <property type="match status" value="1"/>
</dbReference>
<dbReference type="FunFam" id="3.90.800.10:FF:000001">
    <property type="entry name" value="Glutamine--tRNA ligase"/>
    <property type="match status" value="1"/>
</dbReference>
<evidence type="ECO:0000256" key="12">
    <source>
        <dbReference type="ARBA" id="ARBA00048351"/>
    </source>
</evidence>
<keyword evidence="7 13" id="KW-0547">Nucleotide-binding</keyword>
<keyword evidence="6 13" id="KW-0436">Ligase</keyword>
<evidence type="ECO:0000256" key="8">
    <source>
        <dbReference type="ARBA" id="ARBA00022840"/>
    </source>
</evidence>
<accession>A0A8H5BVV7</accession>
<evidence type="ECO:0000256" key="5">
    <source>
        <dbReference type="ARBA" id="ARBA00022553"/>
    </source>
</evidence>
<dbReference type="SUPFAM" id="SSF50715">
    <property type="entry name" value="Ribosomal protein L25-like"/>
    <property type="match status" value="1"/>
</dbReference>
<evidence type="ECO:0000259" key="14">
    <source>
        <dbReference type="PROSITE" id="PS50405"/>
    </source>
</evidence>
<gene>
    <name evidence="15" type="ORF">D9619_005464</name>
</gene>
<keyword evidence="10 13" id="KW-0030">Aminoacyl-tRNA synthetase</keyword>
<dbReference type="PROSITE" id="PS00178">
    <property type="entry name" value="AA_TRNA_LIGASE_I"/>
    <property type="match status" value="1"/>
</dbReference>
<dbReference type="GO" id="GO:0006424">
    <property type="term" value="P:glutamyl-tRNA aminoacylation"/>
    <property type="evidence" value="ECO:0007669"/>
    <property type="project" value="InterPro"/>
</dbReference>
<dbReference type="Pfam" id="PF00749">
    <property type="entry name" value="tRNA-synt_1c"/>
    <property type="match status" value="1"/>
</dbReference>
<dbReference type="Gene3D" id="3.40.50.620">
    <property type="entry name" value="HUPs"/>
    <property type="match status" value="1"/>
</dbReference>
<keyword evidence="4" id="KW-0963">Cytoplasm</keyword>
<comment type="similarity">
    <text evidence="2">Belongs to the class-I aminoacyl-tRNA synthetase family. Glutamate--tRNA ligase type 2 subfamily.</text>
</comment>
<dbReference type="InterPro" id="IPR014729">
    <property type="entry name" value="Rossmann-like_a/b/a_fold"/>
</dbReference>
<keyword evidence="9 13" id="KW-0648">Protein biosynthesis</keyword>
<feature type="domain" description="GST C-terminal" evidence="14">
    <location>
        <begin position="45"/>
        <end position="169"/>
    </location>
</feature>
<dbReference type="Gene3D" id="2.40.240.10">
    <property type="entry name" value="Ribosomal Protein L25, Chain P"/>
    <property type="match status" value="2"/>
</dbReference>